<organism evidence="9">
    <name type="scientific">Capitella teleta</name>
    <name type="common">Polychaete worm</name>
    <dbReference type="NCBI Taxonomy" id="283909"/>
    <lineage>
        <taxon>Eukaryota</taxon>
        <taxon>Metazoa</taxon>
        <taxon>Spiralia</taxon>
        <taxon>Lophotrochozoa</taxon>
        <taxon>Annelida</taxon>
        <taxon>Polychaeta</taxon>
        <taxon>Sedentaria</taxon>
        <taxon>Scolecida</taxon>
        <taxon>Capitellidae</taxon>
        <taxon>Capitella</taxon>
    </lineage>
</organism>
<evidence type="ECO:0000256" key="2">
    <source>
        <dbReference type="ARBA" id="ARBA00022679"/>
    </source>
</evidence>
<dbReference type="GO" id="GO:0005525">
    <property type="term" value="F:GTP binding"/>
    <property type="evidence" value="ECO:0007669"/>
    <property type="project" value="UniProtKB-KW"/>
</dbReference>
<dbReference type="OMA" id="IDFWYAK"/>
<evidence type="ECO:0000313" key="9">
    <source>
        <dbReference type="EMBL" id="ELU11367.1"/>
    </source>
</evidence>
<keyword evidence="7" id="KW-0501">Molybdenum cofactor biosynthesis</keyword>
<keyword evidence="2" id="KW-0808">Transferase</keyword>
<evidence type="ECO:0000313" key="11">
    <source>
        <dbReference type="Proteomes" id="UP000014760"/>
    </source>
</evidence>
<keyword evidence="3" id="KW-0479">Metal-binding</keyword>
<dbReference type="HOGENOM" id="CLU_055597_5_0_1"/>
<gene>
    <name evidence="9" type="ORF">CAPTEDRAFT_147511</name>
</gene>
<dbReference type="CDD" id="cd02503">
    <property type="entry name" value="MobA"/>
    <property type="match status" value="1"/>
</dbReference>
<dbReference type="OrthoDB" id="10051858at2759"/>
<reference evidence="10" key="3">
    <citation type="submission" date="2015-06" db="UniProtKB">
        <authorList>
            <consortium name="EnsemblMetazoa"/>
        </authorList>
    </citation>
    <scope>IDENTIFICATION</scope>
</reference>
<dbReference type="InterPro" id="IPR013482">
    <property type="entry name" value="Molybde_CF_guanTrfase"/>
</dbReference>
<evidence type="ECO:0000313" key="10">
    <source>
        <dbReference type="EnsemblMetazoa" id="CapteP147511"/>
    </source>
</evidence>
<dbReference type="EMBL" id="KB296748">
    <property type="protein sequence ID" value="ELU11367.1"/>
    <property type="molecule type" value="Genomic_DNA"/>
</dbReference>
<evidence type="ECO:0000256" key="6">
    <source>
        <dbReference type="ARBA" id="ARBA00023134"/>
    </source>
</evidence>
<evidence type="ECO:0000256" key="7">
    <source>
        <dbReference type="ARBA" id="ARBA00023150"/>
    </source>
</evidence>
<keyword evidence="11" id="KW-1185">Reference proteome</keyword>
<keyword evidence="5" id="KW-0460">Magnesium</keyword>
<accession>R7UYL2</accession>
<dbReference type="PANTHER" id="PTHR19136">
    <property type="entry name" value="MOLYBDENUM COFACTOR GUANYLYLTRANSFERASE"/>
    <property type="match status" value="1"/>
</dbReference>
<evidence type="ECO:0000256" key="3">
    <source>
        <dbReference type="ARBA" id="ARBA00022723"/>
    </source>
</evidence>
<dbReference type="NCBIfam" id="TIGR02665">
    <property type="entry name" value="molyb_mobA"/>
    <property type="match status" value="1"/>
</dbReference>
<dbReference type="SUPFAM" id="SSF53448">
    <property type="entry name" value="Nucleotide-diphospho-sugar transferases"/>
    <property type="match status" value="1"/>
</dbReference>
<evidence type="ECO:0000256" key="4">
    <source>
        <dbReference type="ARBA" id="ARBA00022741"/>
    </source>
</evidence>
<evidence type="ECO:0000256" key="5">
    <source>
        <dbReference type="ARBA" id="ARBA00022842"/>
    </source>
</evidence>
<dbReference type="EMBL" id="AMQN01040537">
    <property type="status" value="NOT_ANNOTATED_CDS"/>
    <property type="molecule type" value="Genomic_DNA"/>
</dbReference>
<dbReference type="EnsemblMetazoa" id="CapteT147511">
    <property type="protein sequence ID" value="CapteP147511"/>
    <property type="gene ID" value="CapteG147511"/>
</dbReference>
<dbReference type="InterPro" id="IPR029044">
    <property type="entry name" value="Nucleotide-diphossugar_trans"/>
</dbReference>
<dbReference type="Gene3D" id="3.90.550.10">
    <property type="entry name" value="Spore Coat Polysaccharide Biosynthesis Protein SpsA, Chain A"/>
    <property type="match status" value="1"/>
</dbReference>
<keyword evidence="4" id="KW-0547">Nucleotide-binding</keyword>
<evidence type="ECO:0000259" key="8">
    <source>
        <dbReference type="Pfam" id="PF12804"/>
    </source>
</evidence>
<dbReference type="HAMAP" id="MF_00316">
    <property type="entry name" value="MobA"/>
    <property type="match status" value="1"/>
</dbReference>
<keyword evidence="1" id="KW-0963">Cytoplasm</keyword>
<reference evidence="11" key="1">
    <citation type="submission" date="2012-12" db="EMBL/GenBank/DDBJ databases">
        <authorList>
            <person name="Hellsten U."/>
            <person name="Grimwood J."/>
            <person name="Chapman J.A."/>
            <person name="Shapiro H."/>
            <person name="Aerts A."/>
            <person name="Otillar R.P."/>
            <person name="Terry A.Y."/>
            <person name="Boore J.L."/>
            <person name="Simakov O."/>
            <person name="Marletaz F."/>
            <person name="Cho S.-J."/>
            <person name="Edsinger-Gonzales E."/>
            <person name="Havlak P."/>
            <person name="Kuo D.-H."/>
            <person name="Larsson T."/>
            <person name="Lv J."/>
            <person name="Arendt D."/>
            <person name="Savage R."/>
            <person name="Osoegawa K."/>
            <person name="de Jong P."/>
            <person name="Lindberg D.R."/>
            <person name="Seaver E.C."/>
            <person name="Weisblat D.A."/>
            <person name="Putnam N.H."/>
            <person name="Grigoriev I.V."/>
            <person name="Rokhsar D.S."/>
        </authorList>
    </citation>
    <scope>NUCLEOTIDE SEQUENCE</scope>
    <source>
        <strain evidence="11">I ESC-2004</strain>
    </source>
</reference>
<keyword evidence="6" id="KW-0342">GTP-binding</keyword>
<dbReference type="PANTHER" id="PTHR19136:SF81">
    <property type="entry name" value="MOLYBDENUM COFACTOR GUANYLYLTRANSFERASE"/>
    <property type="match status" value="1"/>
</dbReference>
<protein>
    <recommendedName>
        <fullName evidence="8">MobA-like NTP transferase domain-containing protein</fullName>
    </recommendedName>
</protein>
<dbReference type="GO" id="GO:0046872">
    <property type="term" value="F:metal ion binding"/>
    <property type="evidence" value="ECO:0007669"/>
    <property type="project" value="UniProtKB-KW"/>
</dbReference>
<dbReference type="AlphaFoldDB" id="R7UYL2"/>
<feature type="domain" description="MobA-like NTP transferase" evidence="8">
    <location>
        <begin position="8"/>
        <end position="169"/>
    </location>
</feature>
<name>R7UYL2_CAPTE</name>
<dbReference type="Proteomes" id="UP000014760">
    <property type="component" value="Unassembled WGS sequence"/>
</dbReference>
<dbReference type="InterPro" id="IPR025877">
    <property type="entry name" value="MobA-like_NTP_Trfase"/>
</dbReference>
<dbReference type="STRING" id="283909.R7UYL2"/>
<dbReference type="GO" id="GO:0016779">
    <property type="term" value="F:nucleotidyltransferase activity"/>
    <property type="evidence" value="ECO:0007669"/>
    <property type="project" value="UniProtKB-ARBA"/>
</dbReference>
<evidence type="ECO:0000256" key="1">
    <source>
        <dbReference type="ARBA" id="ARBA00022490"/>
    </source>
</evidence>
<sequence length="214" mass="23265">MRKTRIFGVVIAGGQARRMGGGLKCLSKVGDQRILDRITARLRPSVSALAINSNAHDEALLASNLPLISDQFEGFAGPLAGIHAAMLWARREGGLATDGVLTVASDTPFIPADYVDRLENSFSLRDVVLARSESGPHPTCGLWRLSLAEGLLAFLADGKRKIRVFAESHNHKYVDFPDIKCGNMDDVDPFFNVNTPEDLQEANKILAQLIKAGR</sequence>
<dbReference type="Pfam" id="PF12804">
    <property type="entry name" value="NTP_transf_3"/>
    <property type="match status" value="1"/>
</dbReference>
<proteinExistence type="inferred from homology"/>
<dbReference type="GO" id="GO:1902758">
    <property type="term" value="P:bis(molybdopterin guanine dinucleotide)molybdenum biosynthetic process"/>
    <property type="evidence" value="ECO:0007669"/>
    <property type="project" value="TreeGrafter"/>
</dbReference>
<reference evidence="9 11" key="2">
    <citation type="journal article" date="2013" name="Nature">
        <title>Insights into bilaterian evolution from three spiralian genomes.</title>
        <authorList>
            <person name="Simakov O."/>
            <person name="Marletaz F."/>
            <person name="Cho S.J."/>
            <person name="Edsinger-Gonzales E."/>
            <person name="Havlak P."/>
            <person name="Hellsten U."/>
            <person name="Kuo D.H."/>
            <person name="Larsson T."/>
            <person name="Lv J."/>
            <person name="Arendt D."/>
            <person name="Savage R."/>
            <person name="Osoegawa K."/>
            <person name="de Jong P."/>
            <person name="Grimwood J."/>
            <person name="Chapman J.A."/>
            <person name="Shapiro H."/>
            <person name="Aerts A."/>
            <person name="Otillar R.P."/>
            <person name="Terry A.Y."/>
            <person name="Boore J.L."/>
            <person name="Grigoriev I.V."/>
            <person name="Lindberg D.R."/>
            <person name="Seaver E.C."/>
            <person name="Weisblat D.A."/>
            <person name="Putnam N.H."/>
            <person name="Rokhsar D.S."/>
        </authorList>
    </citation>
    <scope>NUCLEOTIDE SEQUENCE</scope>
    <source>
        <strain evidence="9 11">I ESC-2004</strain>
    </source>
</reference>